<evidence type="ECO:0000259" key="2">
    <source>
        <dbReference type="PROSITE" id="PS50887"/>
    </source>
</evidence>
<dbReference type="PANTHER" id="PTHR45138">
    <property type="entry name" value="REGULATORY COMPONENTS OF SENSORY TRANSDUCTION SYSTEM"/>
    <property type="match status" value="1"/>
</dbReference>
<dbReference type="SUPFAM" id="SSF55073">
    <property type="entry name" value="Nucleotide cyclase"/>
    <property type="match status" value="1"/>
</dbReference>
<dbReference type="InterPro" id="IPR029787">
    <property type="entry name" value="Nucleotide_cyclase"/>
</dbReference>
<feature type="transmembrane region" description="Helical" evidence="1">
    <location>
        <begin position="71"/>
        <end position="90"/>
    </location>
</feature>
<dbReference type="Proteomes" id="UP001196661">
    <property type="component" value="Unassembled WGS sequence"/>
</dbReference>
<protein>
    <submittedName>
        <fullName evidence="3">GGDEF domain-containing protein</fullName>
    </submittedName>
</protein>
<reference evidence="3 4" key="1">
    <citation type="journal article" date="2021" name="Mar. Drugs">
        <title>Genome Reduction and Secondary Metabolism of the Marine Sponge-Associated Cyanobacterium Leptothoe.</title>
        <authorList>
            <person name="Konstantinou D."/>
            <person name="Popin R.V."/>
            <person name="Fewer D.P."/>
            <person name="Sivonen K."/>
            <person name="Gkelis S."/>
        </authorList>
    </citation>
    <scope>NUCLEOTIDE SEQUENCE [LARGE SCALE GENOMIC DNA]</scope>
    <source>
        <strain evidence="3 4">TAU-MAC 1615</strain>
    </source>
</reference>
<dbReference type="PROSITE" id="PS50887">
    <property type="entry name" value="GGDEF"/>
    <property type="match status" value="1"/>
</dbReference>
<dbReference type="Pfam" id="PF00990">
    <property type="entry name" value="GGDEF"/>
    <property type="match status" value="1"/>
</dbReference>
<proteinExistence type="predicted"/>
<keyword evidence="1" id="KW-0812">Transmembrane</keyword>
<dbReference type="NCBIfam" id="TIGR00254">
    <property type="entry name" value="GGDEF"/>
    <property type="match status" value="1"/>
</dbReference>
<keyword evidence="1" id="KW-0472">Membrane</keyword>
<dbReference type="InterPro" id="IPR043128">
    <property type="entry name" value="Rev_trsase/Diguanyl_cyclase"/>
</dbReference>
<dbReference type="EMBL" id="JADOER010000004">
    <property type="protein sequence ID" value="MBT9312031.1"/>
    <property type="molecule type" value="Genomic_DNA"/>
</dbReference>
<sequence length="329" mass="37132">MDLYPEQLQATSDFLRTSFLRLALVAIVFITPFAIYNFLVAQYLISIICWAILIAFTVNAGLIVWHNRYRIVLTQFGLVPIILLLLVVLLGQQETIGIFWCYPAAGSFHFMLPRRHAWLSTAVLFGVSIPLVSAFVPPNLAIRIVVTLALVSIAAAVFVRVITEQQHQLRVQAMTDPLTGLLNRTLLHETLDWAIEQSKRSELPMSLVAFDIDHFKSVNDTYGHDVGDDVLCRVSTLVKERVRRVDKVFRLGGEEFLILLHGTGKDAAQRVAEDLRERIALLELLPERSVTVSVGLATLQPNEDWTAWMKRSDNNLYRAKTGGRNRVEV</sequence>
<evidence type="ECO:0000256" key="1">
    <source>
        <dbReference type="SAM" id="Phobius"/>
    </source>
</evidence>
<dbReference type="InterPro" id="IPR050469">
    <property type="entry name" value="Diguanylate_Cyclase"/>
</dbReference>
<dbReference type="SMART" id="SM00267">
    <property type="entry name" value="GGDEF"/>
    <property type="match status" value="1"/>
</dbReference>
<keyword evidence="4" id="KW-1185">Reference proteome</keyword>
<accession>A0ABS5Y332</accession>
<gene>
    <name evidence="3" type="ORF">IXB28_07415</name>
</gene>
<feature type="transmembrane region" description="Helical" evidence="1">
    <location>
        <begin position="117"/>
        <end position="136"/>
    </location>
</feature>
<keyword evidence="1" id="KW-1133">Transmembrane helix</keyword>
<comment type="caution">
    <text evidence="3">The sequence shown here is derived from an EMBL/GenBank/DDBJ whole genome shotgun (WGS) entry which is preliminary data.</text>
</comment>
<dbReference type="Gene3D" id="3.30.70.270">
    <property type="match status" value="1"/>
</dbReference>
<feature type="transmembrane region" description="Helical" evidence="1">
    <location>
        <begin position="20"/>
        <end position="40"/>
    </location>
</feature>
<dbReference type="PANTHER" id="PTHR45138:SF9">
    <property type="entry name" value="DIGUANYLATE CYCLASE DGCM-RELATED"/>
    <property type="match status" value="1"/>
</dbReference>
<evidence type="ECO:0000313" key="4">
    <source>
        <dbReference type="Proteomes" id="UP001196661"/>
    </source>
</evidence>
<name>A0ABS5Y332_9CYAN</name>
<dbReference type="CDD" id="cd01949">
    <property type="entry name" value="GGDEF"/>
    <property type="match status" value="1"/>
</dbReference>
<feature type="domain" description="GGDEF" evidence="2">
    <location>
        <begin position="203"/>
        <end position="329"/>
    </location>
</feature>
<feature type="transmembrane region" description="Helical" evidence="1">
    <location>
        <begin position="142"/>
        <end position="162"/>
    </location>
</feature>
<feature type="transmembrane region" description="Helical" evidence="1">
    <location>
        <begin position="47"/>
        <end position="65"/>
    </location>
</feature>
<organism evidence="3 4">
    <name type="scientific">Leptothoe kymatousa TAU-MAC 1615</name>
    <dbReference type="NCBI Taxonomy" id="2364775"/>
    <lineage>
        <taxon>Bacteria</taxon>
        <taxon>Bacillati</taxon>
        <taxon>Cyanobacteriota</taxon>
        <taxon>Cyanophyceae</taxon>
        <taxon>Nodosilineales</taxon>
        <taxon>Cymatolegaceae</taxon>
        <taxon>Leptothoe</taxon>
        <taxon>Leptothoe kymatousa</taxon>
    </lineage>
</organism>
<evidence type="ECO:0000313" key="3">
    <source>
        <dbReference type="EMBL" id="MBT9312031.1"/>
    </source>
</evidence>
<dbReference type="InterPro" id="IPR000160">
    <property type="entry name" value="GGDEF_dom"/>
</dbReference>